<dbReference type="EMBL" id="CP106793">
    <property type="protein sequence ID" value="UXY22295.1"/>
    <property type="molecule type" value="Genomic_DNA"/>
</dbReference>
<evidence type="ECO:0000313" key="3">
    <source>
        <dbReference type="EMBL" id="UXY22295.1"/>
    </source>
</evidence>
<evidence type="ECO:0000256" key="2">
    <source>
        <dbReference type="SAM" id="Phobius"/>
    </source>
</evidence>
<keyword evidence="2" id="KW-1133">Transmembrane helix</keyword>
<evidence type="ECO:0008006" key="5">
    <source>
        <dbReference type="Google" id="ProtNLM"/>
    </source>
</evidence>
<feature type="region of interest" description="Disordered" evidence="1">
    <location>
        <begin position="1"/>
        <end position="31"/>
    </location>
</feature>
<gene>
    <name evidence="3" type="ORF">N8I84_29055</name>
</gene>
<keyword evidence="2" id="KW-0812">Transmembrane</keyword>
<keyword evidence="2" id="KW-0472">Membrane</keyword>
<name>A0ABY6E6J6_9ACTN</name>
<evidence type="ECO:0000256" key="1">
    <source>
        <dbReference type="SAM" id="MobiDB-lite"/>
    </source>
</evidence>
<organism evidence="3 4">
    <name type="scientific">Streptomyces cynarae</name>
    <dbReference type="NCBI Taxonomy" id="2981134"/>
    <lineage>
        <taxon>Bacteria</taxon>
        <taxon>Bacillati</taxon>
        <taxon>Actinomycetota</taxon>
        <taxon>Actinomycetes</taxon>
        <taxon>Kitasatosporales</taxon>
        <taxon>Streptomycetaceae</taxon>
        <taxon>Streptomyces</taxon>
    </lineage>
</organism>
<dbReference type="Proteomes" id="UP001061298">
    <property type="component" value="Chromosome"/>
</dbReference>
<dbReference type="RefSeq" id="WP_263232391.1">
    <property type="nucleotide sequence ID" value="NZ_CP106793.1"/>
</dbReference>
<feature type="transmembrane region" description="Helical" evidence="2">
    <location>
        <begin position="165"/>
        <end position="190"/>
    </location>
</feature>
<reference evidence="3" key="1">
    <citation type="submission" date="2022-10" db="EMBL/GenBank/DDBJ databases">
        <authorList>
            <person name="Mo P."/>
        </authorList>
    </citation>
    <scope>NUCLEOTIDE SEQUENCE</scope>
    <source>
        <strain evidence="3">HUAS 13-4</strain>
    </source>
</reference>
<feature type="transmembrane region" description="Helical" evidence="2">
    <location>
        <begin position="47"/>
        <end position="65"/>
    </location>
</feature>
<keyword evidence="4" id="KW-1185">Reference proteome</keyword>
<protein>
    <recommendedName>
        <fullName evidence="5">DUF3592 domain-containing protein</fullName>
    </recommendedName>
</protein>
<evidence type="ECO:0000313" key="4">
    <source>
        <dbReference type="Proteomes" id="UP001061298"/>
    </source>
</evidence>
<proteinExistence type="predicted"/>
<accession>A0ABY6E6J6</accession>
<feature type="transmembrane region" description="Helical" evidence="2">
    <location>
        <begin position="211"/>
        <end position="233"/>
    </location>
</feature>
<sequence>MLTPQPAEQEKDFVVMTQTRSTGKDKGTDRSPAAGLVGRAFGRLGRWGGLVFLLAGLALSGWGAYEGAYLAGWAGTHGTLTVKQCEVSYPNNASRSSHKNRRPVRCEGTFVSDDGKSKDTAAAVQVRHRYAEGTELAVQQTDAPATATSGNGDYVQGGMDRAWRFFGAFFGGWVLTGLGVFCLATGYAPFGPSRVSYDEAWEAAGRGVTRPVLLGMIGVGIVGAGVSFLVSYFV</sequence>